<dbReference type="PANTHER" id="PTHR33495">
    <property type="entry name" value="ANTI-SIGMA FACTOR ANTAGONIST TM_1081-RELATED-RELATED"/>
    <property type="match status" value="1"/>
</dbReference>
<dbReference type="NCBIfam" id="TIGR00377">
    <property type="entry name" value="ant_ant_sig"/>
    <property type="match status" value="1"/>
</dbReference>
<dbReference type="Gene3D" id="3.30.750.24">
    <property type="entry name" value="STAS domain"/>
    <property type="match status" value="1"/>
</dbReference>
<comment type="caution">
    <text evidence="4">The sequence shown here is derived from an EMBL/GenBank/DDBJ whole genome shotgun (WGS) entry which is preliminary data.</text>
</comment>
<dbReference type="CDD" id="cd07043">
    <property type="entry name" value="STAS_anti-anti-sigma_factors"/>
    <property type="match status" value="1"/>
</dbReference>
<proteinExistence type="inferred from homology"/>
<accession>A0ABS1XMF5</accession>
<evidence type="ECO:0000313" key="4">
    <source>
        <dbReference type="EMBL" id="MBM0230392.1"/>
    </source>
</evidence>
<dbReference type="RefSeq" id="WP_203172883.1">
    <property type="nucleotide sequence ID" value="NZ_JAEVHM010000001.1"/>
</dbReference>
<dbReference type="Proteomes" id="UP000601027">
    <property type="component" value="Unassembled WGS sequence"/>
</dbReference>
<sequence>MELTVDTMQMGAATRIRLGGEMDLATSGLVHDAVVAALASEAVRDVILDVADLTFIDSTGMGTLVACQRAVAVRGGTLRLENLALVVRRQLFAAGLLGLLGAGAEDRAAPSN</sequence>
<protein>
    <recommendedName>
        <fullName evidence="2">Anti-sigma factor antagonist</fullName>
    </recommendedName>
</protein>
<dbReference type="InterPro" id="IPR036513">
    <property type="entry name" value="STAS_dom_sf"/>
</dbReference>
<feature type="domain" description="STAS" evidence="3">
    <location>
        <begin position="3"/>
        <end position="112"/>
    </location>
</feature>
<dbReference type="PROSITE" id="PS50801">
    <property type="entry name" value="STAS"/>
    <property type="match status" value="1"/>
</dbReference>
<dbReference type="InterPro" id="IPR002645">
    <property type="entry name" value="STAS_dom"/>
</dbReference>
<evidence type="ECO:0000259" key="3">
    <source>
        <dbReference type="PROSITE" id="PS50801"/>
    </source>
</evidence>
<gene>
    <name evidence="4" type="ORF">JNW91_00035</name>
</gene>
<comment type="similarity">
    <text evidence="1 2">Belongs to the anti-sigma-factor antagonist family.</text>
</comment>
<dbReference type="EMBL" id="JAEVHM010000001">
    <property type="protein sequence ID" value="MBM0230392.1"/>
    <property type="molecule type" value="Genomic_DNA"/>
</dbReference>
<organism evidence="4 5">
    <name type="scientific">Micromonospora parastrephiae</name>
    <dbReference type="NCBI Taxonomy" id="2806101"/>
    <lineage>
        <taxon>Bacteria</taxon>
        <taxon>Bacillati</taxon>
        <taxon>Actinomycetota</taxon>
        <taxon>Actinomycetes</taxon>
        <taxon>Micromonosporales</taxon>
        <taxon>Micromonosporaceae</taxon>
        <taxon>Micromonospora</taxon>
    </lineage>
</organism>
<dbReference type="Pfam" id="PF01740">
    <property type="entry name" value="STAS"/>
    <property type="match status" value="1"/>
</dbReference>
<name>A0ABS1XMF5_9ACTN</name>
<evidence type="ECO:0000256" key="1">
    <source>
        <dbReference type="ARBA" id="ARBA00009013"/>
    </source>
</evidence>
<reference evidence="4 5" key="1">
    <citation type="submission" date="2021-01" db="EMBL/GenBank/DDBJ databases">
        <title>Draft genome sequence of Micromonospora sp. strain STR1_7.</title>
        <authorList>
            <person name="Karlyshev A."/>
            <person name="Jawad R."/>
        </authorList>
    </citation>
    <scope>NUCLEOTIDE SEQUENCE [LARGE SCALE GENOMIC DNA]</scope>
    <source>
        <strain evidence="4 5">STR1-7</strain>
    </source>
</reference>
<evidence type="ECO:0000256" key="2">
    <source>
        <dbReference type="RuleBase" id="RU003749"/>
    </source>
</evidence>
<evidence type="ECO:0000313" key="5">
    <source>
        <dbReference type="Proteomes" id="UP000601027"/>
    </source>
</evidence>
<keyword evidence="5" id="KW-1185">Reference proteome</keyword>
<dbReference type="SUPFAM" id="SSF52091">
    <property type="entry name" value="SpoIIaa-like"/>
    <property type="match status" value="1"/>
</dbReference>
<dbReference type="InterPro" id="IPR003658">
    <property type="entry name" value="Anti-sigma_ant"/>
</dbReference>
<dbReference type="PANTHER" id="PTHR33495:SF2">
    <property type="entry name" value="ANTI-SIGMA FACTOR ANTAGONIST TM_1081-RELATED"/>
    <property type="match status" value="1"/>
</dbReference>